<dbReference type="EMBL" id="JAERWL010000006">
    <property type="protein sequence ID" value="MBM9476262.1"/>
    <property type="molecule type" value="Genomic_DNA"/>
</dbReference>
<dbReference type="InterPro" id="IPR059050">
    <property type="entry name" value="Rv3660c_N"/>
</dbReference>
<dbReference type="GO" id="GO:0009898">
    <property type="term" value="C:cytoplasmic side of plasma membrane"/>
    <property type="evidence" value="ECO:0007669"/>
    <property type="project" value="TreeGrafter"/>
</dbReference>
<dbReference type="Proteomes" id="UP000663801">
    <property type="component" value="Unassembled WGS sequence"/>
</dbReference>
<dbReference type="GO" id="GO:0005829">
    <property type="term" value="C:cytosol"/>
    <property type="evidence" value="ECO:0007669"/>
    <property type="project" value="TreeGrafter"/>
</dbReference>
<evidence type="ECO:0000313" key="2">
    <source>
        <dbReference type="EMBL" id="MBM9476262.1"/>
    </source>
</evidence>
<dbReference type="GO" id="GO:0016887">
    <property type="term" value="F:ATP hydrolysis activity"/>
    <property type="evidence" value="ECO:0007669"/>
    <property type="project" value="TreeGrafter"/>
</dbReference>
<dbReference type="SUPFAM" id="SSF52540">
    <property type="entry name" value="P-loop containing nucleoside triphosphate hydrolases"/>
    <property type="match status" value="1"/>
</dbReference>
<dbReference type="PANTHER" id="PTHR43384">
    <property type="entry name" value="SEPTUM SITE-DETERMINING PROTEIN MIND HOMOLOG, CHLOROPLASTIC-RELATED"/>
    <property type="match status" value="1"/>
</dbReference>
<evidence type="ECO:0000259" key="1">
    <source>
        <dbReference type="Pfam" id="PF26563"/>
    </source>
</evidence>
<comment type="caution">
    <text evidence="2">The sequence shown here is derived from an EMBL/GenBank/DDBJ whole genome shotgun (WGS) entry which is preliminary data.</text>
</comment>
<dbReference type="AlphaFoldDB" id="A0A938YMU0"/>
<evidence type="ECO:0000313" key="3">
    <source>
        <dbReference type="Proteomes" id="UP000663801"/>
    </source>
</evidence>
<dbReference type="GO" id="GO:0051782">
    <property type="term" value="P:negative regulation of cell division"/>
    <property type="evidence" value="ECO:0007669"/>
    <property type="project" value="TreeGrafter"/>
</dbReference>
<dbReference type="PANTHER" id="PTHR43384:SF11">
    <property type="entry name" value="SEPTUM SITE DETERMINING PROTEIN"/>
    <property type="match status" value="1"/>
</dbReference>
<dbReference type="Pfam" id="PF26563">
    <property type="entry name" value="Rv3660c_N"/>
    <property type="match status" value="1"/>
</dbReference>
<proteinExistence type="predicted"/>
<dbReference type="InterPro" id="IPR022521">
    <property type="entry name" value="Rv3660c"/>
</dbReference>
<dbReference type="NCBIfam" id="TIGR03815">
    <property type="entry name" value="CpaE_hom_Actino"/>
    <property type="match status" value="1"/>
</dbReference>
<name>A0A938YMU0_9ACTN</name>
<protein>
    <submittedName>
        <fullName evidence="2">AAA family ATPase</fullName>
    </submittedName>
</protein>
<sequence length="352" mass="35935">MPPRPLVVTDDDHVLDDVLRIAAAAGVEMGHGRDPSHRSAWRAASVVVLDAALVPRAVAAGLPRRAAVVVVTTGELGSAVLQDCVRLGVSDTLYLPQDQDRMVDLLVDATDDGPGGGRSVAFMGACGGAGASVLAVATAVAAARRGAEALLLDADPWGAGLDLLLGVEQDHGMRWEDLVVGGRLAAATLRRALPTADVGRSVVPVLAPRRVGGEAVGPSAVSAVLDAGRRAGGTTVLDVPRPPAETAAVLETVDLAVLVVPADVRGCFAADRVVRHLRGAGIDCALVVRGPAPGNLGADEVAESLGLSLLATLRSQPSLAREIEQSRVPGAEARSALARTAEIVLDHLDVGR</sequence>
<keyword evidence="3" id="KW-1185">Reference proteome</keyword>
<dbReference type="GO" id="GO:0005524">
    <property type="term" value="F:ATP binding"/>
    <property type="evidence" value="ECO:0007669"/>
    <property type="project" value="TreeGrafter"/>
</dbReference>
<organism evidence="2 3">
    <name type="scientific">Nakamurella flavida</name>
    <dbReference type="NCBI Taxonomy" id="363630"/>
    <lineage>
        <taxon>Bacteria</taxon>
        <taxon>Bacillati</taxon>
        <taxon>Actinomycetota</taxon>
        <taxon>Actinomycetes</taxon>
        <taxon>Nakamurellales</taxon>
        <taxon>Nakamurellaceae</taxon>
        <taxon>Nakamurella</taxon>
    </lineage>
</organism>
<dbReference type="RefSeq" id="WP_205256342.1">
    <property type="nucleotide sequence ID" value="NZ_BAAAPV010000001.1"/>
</dbReference>
<reference evidence="2" key="1">
    <citation type="submission" date="2021-01" db="EMBL/GenBank/DDBJ databases">
        <title>KCTC 19127 draft genome.</title>
        <authorList>
            <person name="An D."/>
        </authorList>
    </citation>
    <scope>NUCLEOTIDE SEQUENCE</scope>
    <source>
        <strain evidence="2">KCTC 19127</strain>
    </source>
</reference>
<dbReference type="Gene3D" id="3.40.50.300">
    <property type="entry name" value="P-loop containing nucleotide triphosphate hydrolases"/>
    <property type="match status" value="1"/>
</dbReference>
<feature type="domain" description="Rv3660c-like CheY-like N-terminal" evidence="1">
    <location>
        <begin position="8"/>
        <end position="115"/>
    </location>
</feature>
<dbReference type="InterPro" id="IPR027417">
    <property type="entry name" value="P-loop_NTPase"/>
</dbReference>
<dbReference type="InterPro" id="IPR050625">
    <property type="entry name" value="ParA/MinD_ATPase"/>
</dbReference>
<gene>
    <name evidence="2" type="ORF">JL107_07400</name>
</gene>
<accession>A0A938YMU0</accession>